<dbReference type="InterPro" id="IPR011050">
    <property type="entry name" value="Pectin_lyase_fold/virulence"/>
</dbReference>
<sequence length="153" mass="16446">MLRICIVITFVILMMTAGTVTANSIIVGAGDEANYATIQKAVDNANEGDVILVQPGSYMENIDISKSLTLMSQSGNPEDTIVEAANNQDHVIHVSSDSVNISGFTVMGGIKNTTMYKGGIYIDEASNCIIQNNIVSNNGNGIYLFYPAKTIFW</sequence>
<evidence type="ECO:0000256" key="1">
    <source>
        <dbReference type="ARBA" id="ARBA00022737"/>
    </source>
</evidence>
<dbReference type="InterPro" id="IPR007742">
    <property type="entry name" value="NosD_dom"/>
</dbReference>
<dbReference type="SUPFAM" id="SSF51126">
    <property type="entry name" value="Pectin lyase-like"/>
    <property type="match status" value="1"/>
</dbReference>
<feature type="domain" description="Periplasmic copper-binding protein NosD beta helix" evidence="2">
    <location>
        <begin position="43"/>
        <end position="148"/>
    </location>
</feature>
<evidence type="ECO:0000259" key="2">
    <source>
        <dbReference type="Pfam" id="PF05048"/>
    </source>
</evidence>
<dbReference type="EMBL" id="CP000300">
    <property type="protein sequence ID" value="ABE51248.1"/>
    <property type="molecule type" value="Genomic_DNA"/>
</dbReference>
<gene>
    <name evidence="3" type="ordered locus">Mbur_0239</name>
</gene>
<evidence type="ECO:0000313" key="3">
    <source>
        <dbReference type="EMBL" id="ABE51248.1"/>
    </source>
</evidence>
<dbReference type="Gene3D" id="2.160.20.10">
    <property type="entry name" value="Single-stranded right-handed beta-helix, Pectin lyase-like"/>
    <property type="match status" value="1"/>
</dbReference>
<dbReference type="InterPro" id="IPR051550">
    <property type="entry name" value="SCF-Subunits/Alg-Epimerases"/>
</dbReference>
<organism evidence="3 4">
    <name type="scientific">Methanococcoides burtonii (strain DSM 6242 / NBRC 107633 / OCM 468 / ACE-M)</name>
    <dbReference type="NCBI Taxonomy" id="259564"/>
    <lineage>
        <taxon>Archaea</taxon>
        <taxon>Methanobacteriati</taxon>
        <taxon>Methanobacteriota</taxon>
        <taxon>Stenosarchaea group</taxon>
        <taxon>Methanomicrobia</taxon>
        <taxon>Methanosarcinales</taxon>
        <taxon>Methanosarcinaceae</taxon>
        <taxon>Methanococcoides</taxon>
    </lineage>
</organism>
<dbReference type="HOGENOM" id="CLU_1709116_0_0_2"/>
<evidence type="ECO:0000313" key="4">
    <source>
        <dbReference type="Proteomes" id="UP000001979"/>
    </source>
</evidence>
<keyword evidence="1" id="KW-0677">Repeat</keyword>
<dbReference type="KEGG" id="mbu:Mbur_0239"/>
<dbReference type="RefSeq" id="WP_011498410.1">
    <property type="nucleotide sequence ID" value="NC_007955.1"/>
</dbReference>
<dbReference type="OrthoDB" id="36243at2157"/>
<proteinExistence type="predicted"/>
<reference evidence="4" key="1">
    <citation type="journal article" date="2009" name="ISME J.">
        <title>The genome sequence of the psychrophilic archaeon, Methanococcoides burtonii: the role of genome evolution in cold adaptation.</title>
        <authorList>
            <person name="Allen M.A."/>
            <person name="Lauro F.M."/>
            <person name="Williams T.J."/>
            <person name="Burg D."/>
            <person name="Siddiqui K.S."/>
            <person name="De Francisci D."/>
            <person name="Chong K.W."/>
            <person name="Pilak O."/>
            <person name="Chew H.H."/>
            <person name="De Maere M.Z."/>
            <person name="Ting L."/>
            <person name="Katrib M."/>
            <person name="Ng C."/>
            <person name="Sowers K.R."/>
            <person name="Galperin M.Y."/>
            <person name="Anderson I.J."/>
            <person name="Ivanova N."/>
            <person name="Dalin E."/>
            <person name="Martinez M."/>
            <person name="Lapidus A."/>
            <person name="Hauser L."/>
            <person name="Land M."/>
            <person name="Thomas T."/>
            <person name="Cavicchioli R."/>
        </authorList>
    </citation>
    <scope>NUCLEOTIDE SEQUENCE [LARGE SCALE GENOMIC DNA]</scope>
    <source>
        <strain evidence="4">DSM 6242 / NBRC 107633 / OCM 468 / ACE-M</strain>
    </source>
</reference>
<accession>Q12Z78</accession>
<dbReference type="STRING" id="259564.Mbur_0239"/>
<dbReference type="AlphaFoldDB" id="Q12Z78"/>
<dbReference type="Pfam" id="PF05048">
    <property type="entry name" value="NosD"/>
    <property type="match status" value="1"/>
</dbReference>
<keyword evidence="4" id="KW-1185">Reference proteome</keyword>
<dbReference type="PANTHER" id="PTHR22990">
    <property type="entry name" value="F-BOX ONLY PROTEIN"/>
    <property type="match status" value="1"/>
</dbReference>
<dbReference type="InterPro" id="IPR012334">
    <property type="entry name" value="Pectin_lyas_fold"/>
</dbReference>
<protein>
    <recommendedName>
        <fullName evidence="2">Periplasmic copper-binding protein NosD beta helix domain-containing protein</fullName>
    </recommendedName>
</protein>
<dbReference type="GeneID" id="77174567"/>
<dbReference type="NCBIfam" id="TIGR03804">
    <property type="entry name" value="para_beta_helix"/>
    <property type="match status" value="1"/>
</dbReference>
<dbReference type="Proteomes" id="UP000001979">
    <property type="component" value="Chromosome"/>
</dbReference>
<dbReference type="PANTHER" id="PTHR22990:SF15">
    <property type="entry name" value="F-BOX ONLY PROTEIN 10"/>
    <property type="match status" value="1"/>
</dbReference>
<dbReference type="InterPro" id="IPR022441">
    <property type="entry name" value="Para_beta_helix_rpt-2"/>
</dbReference>
<name>Q12Z78_METBU</name>